<organism evidence="11">
    <name type="scientific">Medicago truncatula</name>
    <name type="common">Barrel medic</name>
    <name type="synonym">Medicago tribuloides</name>
    <dbReference type="NCBI Taxonomy" id="3880"/>
    <lineage>
        <taxon>Eukaryota</taxon>
        <taxon>Viridiplantae</taxon>
        <taxon>Streptophyta</taxon>
        <taxon>Embryophyta</taxon>
        <taxon>Tracheophyta</taxon>
        <taxon>Spermatophyta</taxon>
        <taxon>Magnoliopsida</taxon>
        <taxon>eudicotyledons</taxon>
        <taxon>Gunneridae</taxon>
        <taxon>Pentapetalae</taxon>
        <taxon>rosids</taxon>
        <taxon>fabids</taxon>
        <taxon>Fabales</taxon>
        <taxon>Fabaceae</taxon>
        <taxon>Papilionoideae</taxon>
        <taxon>50 kb inversion clade</taxon>
        <taxon>NPAAA clade</taxon>
        <taxon>Hologalegina</taxon>
        <taxon>IRL clade</taxon>
        <taxon>Trifolieae</taxon>
        <taxon>Medicago</taxon>
    </lineage>
</organism>
<protein>
    <recommendedName>
        <fullName evidence="3 8">Glutaredoxin-dependent peroxiredoxin</fullName>
        <ecNumber evidence="3 8">1.11.1.25</ecNumber>
    </recommendedName>
</protein>
<feature type="region of interest" description="Disordered" evidence="9">
    <location>
        <begin position="1"/>
        <end position="20"/>
    </location>
</feature>
<feature type="domain" description="Redoxin" evidence="10">
    <location>
        <begin position="28"/>
        <end position="150"/>
    </location>
</feature>
<dbReference type="GO" id="GO:0008379">
    <property type="term" value="F:thioredoxin peroxidase activity"/>
    <property type="evidence" value="ECO:0007669"/>
    <property type="project" value="InterPro"/>
</dbReference>
<dbReference type="PANTHER" id="PTHR10430:SF39">
    <property type="entry name" value="PEROXISOMAL MEMBRANE ASSOCIATED PROTEIN 20"/>
    <property type="match status" value="1"/>
</dbReference>
<evidence type="ECO:0000256" key="5">
    <source>
        <dbReference type="ARBA" id="ARBA00022862"/>
    </source>
</evidence>
<evidence type="ECO:0000259" key="10">
    <source>
        <dbReference type="Pfam" id="PF08534"/>
    </source>
</evidence>
<evidence type="ECO:0000256" key="8">
    <source>
        <dbReference type="RuleBase" id="RU366011"/>
    </source>
</evidence>
<dbReference type="PANTHER" id="PTHR10430">
    <property type="entry name" value="PEROXIREDOXIN"/>
    <property type="match status" value="1"/>
</dbReference>
<evidence type="ECO:0000256" key="9">
    <source>
        <dbReference type="SAM" id="MobiDB-lite"/>
    </source>
</evidence>
<dbReference type="SUPFAM" id="SSF52833">
    <property type="entry name" value="Thioredoxin-like"/>
    <property type="match status" value="1"/>
</dbReference>
<accession>I3SXA7</accession>
<dbReference type="InterPro" id="IPR013740">
    <property type="entry name" value="Redoxin"/>
</dbReference>
<keyword evidence="5 8" id="KW-0049">Antioxidant</keyword>
<feature type="active site" description="Cysteine sulfenic acid (-SOH) intermediate" evidence="7">
    <location>
        <position position="45"/>
    </location>
</feature>
<dbReference type="AlphaFoldDB" id="I3SXA7"/>
<dbReference type="GO" id="GO:0034599">
    <property type="term" value="P:cellular response to oxidative stress"/>
    <property type="evidence" value="ECO:0007669"/>
    <property type="project" value="InterPro"/>
</dbReference>
<dbReference type="EC" id="1.11.1.25" evidence="3 8"/>
<evidence type="ECO:0000256" key="3">
    <source>
        <dbReference type="ARBA" id="ARBA00013016"/>
    </source>
</evidence>
<keyword evidence="8" id="KW-0676">Redox-active center</keyword>
<comment type="function">
    <text evidence="8">Thiol-specific peroxidase that catalyzes the reduction of hydrogen peroxide and organic hydroperoxides to water and alcohols, respectively. Plays a role in cell protection against oxidative stress by detoxifying peroxides.</text>
</comment>
<evidence type="ECO:0000256" key="1">
    <source>
        <dbReference type="ARBA" id="ARBA00001711"/>
    </source>
</evidence>
<evidence type="ECO:0000256" key="4">
    <source>
        <dbReference type="ARBA" id="ARBA00022559"/>
    </source>
</evidence>
<comment type="similarity">
    <text evidence="2 8">Belongs to the peroxiredoxin family. Prx5 subfamily.</text>
</comment>
<evidence type="ECO:0000256" key="7">
    <source>
        <dbReference type="PIRSR" id="PIRSR637944-1"/>
    </source>
</evidence>
<dbReference type="ExpressionAtlas" id="I3SXA7">
    <property type="expression patterns" value="differential"/>
</dbReference>
<keyword evidence="4 8" id="KW-0575">Peroxidase</keyword>
<dbReference type="CDD" id="cd03013">
    <property type="entry name" value="PRX5_like"/>
    <property type="match status" value="1"/>
</dbReference>
<proteinExistence type="evidence at transcript level"/>
<dbReference type="Gene3D" id="3.40.30.10">
    <property type="entry name" value="Glutaredoxin"/>
    <property type="match status" value="1"/>
</dbReference>
<evidence type="ECO:0000313" key="11">
    <source>
        <dbReference type="EMBL" id="AFK44899.1"/>
    </source>
</evidence>
<dbReference type="InterPro" id="IPR036249">
    <property type="entry name" value="Thioredoxin-like_sf"/>
</dbReference>
<keyword evidence="6 8" id="KW-0560">Oxidoreductase</keyword>
<dbReference type="EMBL" id="BT145105">
    <property type="protein sequence ID" value="AFK44899.1"/>
    <property type="molecule type" value="mRNA"/>
</dbReference>
<reference evidence="11" key="1">
    <citation type="submission" date="2012-05" db="EMBL/GenBank/DDBJ databases">
        <authorList>
            <person name="Krishnakumar V."/>
            <person name="Cheung F."/>
            <person name="Xiao Y."/>
            <person name="Chan A."/>
            <person name="Moskal W.A."/>
            <person name="Town C.D."/>
        </authorList>
    </citation>
    <scope>NUCLEOTIDE SEQUENCE</scope>
</reference>
<dbReference type="InterPro" id="IPR037944">
    <property type="entry name" value="PRX5-like"/>
</dbReference>
<evidence type="ECO:0000256" key="6">
    <source>
        <dbReference type="ARBA" id="ARBA00023002"/>
    </source>
</evidence>
<name>I3SXA7_MEDTR</name>
<sequence length="159" mass="16822">MAAVGSPLPAPPKSLWEGEADKSAEFPSEGKFIIVGVPGAFTPPCTSQVPGYVANADKFTEKGINDIFVVAVNDIFVVNAWKESIAKGSSVHFLSDSKGEFTKSLGQDFDASGLLGNNRSKRYVAVVENGVIKSLQVEDAPPNITVTAAEKSWGACKFN</sequence>
<comment type="catalytic activity">
    <reaction evidence="1">
        <text>[glutaredoxin]-dithiol + a hydroperoxide = [glutaredoxin]-disulfide + an alcohol + H2O</text>
        <dbReference type="Rhea" id="RHEA:62624"/>
        <dbReference type="Rhea" id="RHEA-COMP:10729"/>
        <dbReference type="Rhea" id="RHEA-COMP:10730"/>
        <dbReference type="ChEBI" id="CHEBI:15377"/>
        <dbReference type="ChEBI" id="CHEBI:29950"/>
        <dbReference type="ChEBI" id="CHEBI:30879"/>
        <dbReference type="ChEBI" id="CHEBI:35924"/>
        <dbReference type="ChEBI" id="CHEBI:50058"/>
        <dbReference type="EC" id="1.11.1.25"/>
    </reaction>
</comment>
<evidence type="ECO:0000256" key="2">
    <source>
        <dbReference type="ARBA" id="ARBA00010505"/>
    </source>
</evidence>
<dbReference type="Pfam" id="PF08534">
    <property type="entry name" value="Redoxin"/>
    <property type="match status" value="1"/>
</dbReference>